<reference evidence="7" key="1">
    <citation type="submission" date="2021-01" db="EMBL/GenBank/DDBJ databases">
        <authorList>
            <consortium name="Genoscope - CEA"/>
            <person name="William W."/>
        </authorList>
    </citation>
    <scope>NUCLEOTIDE SEQUENCE</scope>
</reference>
<dbReference type="GO" id="GO:0008270">
    <property type="term" value="F:zinc ion binding"/>
    <property type="evidence" value="ECO:0007669"/>
    <property type="project" value="UniProtKB-KW"/>
</dbReference>
<dbReference type="InterPro" id="IPR001876">
    <property type="entry name" value="Znf_RanBP2"/>
</dbReference>
<evidence type="ECO:0000256" key="3">
    <source>
        <dbReference type="ARBA" id="ARBA00022833"/>
    </source>
</evidence>
<evidence type="ECO:0000256" key="4">
    <source>
        <dbReference type="PROSITE-ProRule" id="PRU00322"/>
    </source>
</evidence>
<dbReference type="EMBL" id="CAJJDP010000029">
    <property type="protein sequence ID" value="CAD8154437.1"/>
    <property type="molecule type" value="Genomic_DNA"/>
</dbReference>
<feature type="region of interest" description="Disordered" evidence="5">
    <location>
        <begin position="93"/>
        <end position="166"/>
    </location>
</feature>
<feature type="domain" description="RanBP2-type" evidence="6">
    <location>
        <begin position="218"/>
        <end position="247"/>
    </location>
</feature>
<evidence type="ECO:0000256" key="2">
    <source>
        <dbReference type="ARBA" id="ARBA00022771"/>
    </source>
</evidence>
<evidence type="ECO:0000256" key="5">
    <source>
        <dbReference type="SAM" id="MobiDB-lite"/>
    </source>
</evidence>
<proteinExistence type="predicted"/>
<dbReference type="SMART" id="SM00547">
    <property type="entry name" value="ZnF_RBZ"/>
    <property type="match status" value="2"/>
</dbReference>
<dbReference type="PANTHER" id="PTHR23111">
    <property type="entry name" value="ZINC FINGER PROTEIN"/>
    <property type="match status" value="1"/>
</dbReference>
<dbReference type="Proteomes" id="UP000683925">
    <property type="component" value="Unassembled WGS sequence"/>
</dbReference>
<evidence type="ECO:0000256" key="1">
    <source>
        <dbReference type="ARBA" id="ARBA00022723"/>
    </source>
</evidence>
<dbReference type="PANTHER" id="PTHR23111:SF40">
    <property type="entry name" value="RNA-BINDING PROTEIN INVOLVED IN HETEROCHROMATIN ASSEMBLY-RELATED"/>
    <property type="match status" value="1"/>
</dbReference>
<keyword evidence="2 4" id="KW-0863">Zinc-finger</keyword>
<sequence length="255" mass="29745">MKGRFQQGVDSNENKNLLELQGIILEMHLLILMSYQNHSQKFPFDNSTQQGQPQAPMFQQVYNSQQHQIYGFEQQQFPQLNQNGYGFYASPQMPQYYIPPQPPTPLDSISSNSISLNEEGTKKKKAGKSDKSKKDKRKKRKRASNSSSSFSSSDSSISSSRSHSKQKKTHFSFLHNEDNWKCKYCYNINFRHRTECNRCKKSREKAAKNEKTKRYVPNPNDWKCYSCGNFNFARRRRCNRCKKDKSSASIPQYSD</sequence>
<keyword evidence="1" id="KW-0479">Metal-binding</keyword>
<dbReference type="PROSITE" id="PS50199">
    <property type="entry name" value="ZF_RANBP2_2"/>
    <property type="match status" value="2"/>
</dbReference>
<name>A0A8S1TSA1_PAROT</name>
<feature type="compositionally biased region" description="Basic residues" evidence="5">
    <location>
        <begin position="134"/>
        <end position="143"/>
    </location>
</feature>
<evidence type="ECO:0000313" key="8">
    <source>
        <dbReference type="Proteomes" id="UP000683925"/>
    </source>
</evidence>
<gene>
    <name evidence="7" type="ORF">POCTA_138.1.T0290158</name>
</gene>
<accession>A0A8S1TSA1</accession>
<feature type="compositionally biased region" description="Low complexity" evidence="5">
    <location>
        <begin position="144"/>
        <end position="161"/>
    </location>
</feature>
<protein>
    <recommendedName>
        <fullName evidence="6">RanBP2-type domain-containing protein</fullName>
    </recommendedName>
</protein>
<evidence type="ECO:0000259" key="6">
    <source>
        <dbReference type="PROSITE" id="PS50199"/>
    </source>
</evidence>
<dbReference type="PROSITE" id="PS01358">
    <property type="entry name" value="ZF_RANBP2_1"/>
    <property type="match status" value="1"/>
</dbReference>
<dbReference type="Pfam" id="PF00641">
    <property type="entry name" value="Zn_ribbon_RanBP"/>
    <property type="match status" value="2"/>
</dbReference>
<dbReference type="AlphaFoldDB" id="A0A8S1TSA1"/>
<dbReference type="OrthoDB" id="308479at2759"/>
<organism evidence="7 8">
    <name type="scientific">Paramecium octaurelia</name>
    <dbReference type="NCBI Taxonomy" id="43137"/>
    <lineage>
        <taxon>Eukaryota</taxon>
        <taxon>Sar</taxon>
        <taxon>Alveolata</taxon>
        <taxon>Ciliophora</taxon>
        <taxon>Intramacronucleata</taxon>
        <taxon>Oligohymenophorea</taxon>
        <taxon>Peniculida</taxon>
        <taxon>Parameciidae</taxon>
        <taxon>Paramecium</taxon>
    </lineage>
</organism>
<comment type="caution">
    <text evidence="7">The sequence shown here is derived from an EMBL/GenBank/DDBJ whole genome shotgun (WGS) entry which is preliminary data.</text>
</comment>
<keyword evidence="8" id="KW-1185">Reference proteome</keyword>
<keyword evidence="3" id="KW-0862">Zinc</keyword>
<dbReference type="OMA" id="CYNINFR"/>
<evidence type="ECO:0000313" key="7">
    <source>
        <dbReference type="EMBL" id="CAD8154437.1"/>
    </source>
</evidence>
<feature type="domain" description="RanBP2-type" evidence="6">
    <location>
        <begin position="176"/>
        <end position="205"/>
    </location>
</feature>
<feature type="compositionally biased region" description="Low complexity" evidence="5">
    <location>
        <begin position="106"/>
        <end position="118"/>
    </location>
</feature>
<dbReference type="GO" id="GO:0003729">
    <property type="term" value="F:mRNA binding"/>
    <property type="evidence" value="ECO:0007669"/>
    <property type="project" value="TreeGrafter"/>
</dbReference>